<reference evidence="6 7" key="1">
    <citation type="submission" date="2024-01" db="EMBL/GenBank/DDBJ databases">
        <authorList>
            <person name="Waweru B."/>
        </authorList>
    </citation>
    <scope>NUCLEOTIDE SEQUENCE [LARGE SCALE GENOMIC DNA]</scope>
</reference>
<dbReference type="PANTHER" id="PTHR21529">
    <property type="entry name" value="MAMMARY TURMOR VIRUS RECEPTOR HOMOLOG 1, 2 MTVR1, 2"/>
    <property type="match status" value="1"/>
</dbReference>
<accession>A0AAV1R3A7</accession>
<name>A0AAV1R3A7_9ROSI</name>
<proteinExistence type="predicted"/>
<evidence type="ECO:0000256" key="2">
    <source>
        <dbReference type="ARBA" id="ARBA00022801"/>
    </source>
</evidence>
<gene>
    <name evidence="6" type="ORF">DCAF_LOCUS4610</name>
</gene>
<dbReference type="SUPFAM" id="SSF48452">
    <property type="entry name" value="TPR-like"/>
    <property type="match status" value="1"/>
</dbReference>
<dbReference type="Gene3D" id="1.10.10.160">
    <property type="match status" value="1"/>
</dbReference>
<dbReference type="Pfam" id="PF00580">
    <property type="entry name" value="UvrD-helicase"/>
    <property type="match status" value="1"/>
</dbReference>
<keyword evidence="7" id="KW-1185">Reference proteome</keyword>
<evidence type="ECO:0000259" key="5">
    <source>
        <dbReference type="Pfam" id="PF00580"/>
    </source>
</evidence>
<dbReference type="EMBL" id="CAWUPB010000851">
    <property type="protein sequence ID" value="CAK7326904.1"/>
    <property type="molecule type" value="Genomic_DNA"/>
</dbReference>
<dbReference type="InterPro" id="IPR039904">
    <property type="entry name" value="TRANK1"/>
</dbReference>
<dbReference type="GO" id="GO:0004386">
    <property type="term" value="F:helicase activity"/>
    <property type="evidence" value="ECO:0007669"/>
    <property type="project" value="UniProtKB-KW"/>
</dbReference>
<keyword evidence="2" id="KW-0378">Hydrolase</keyword>
<dbReference type="InterPro" id="IPR013986">
    <property type="entry name" value="DExx_box_DNA_helicase_dom_sf"/>
</dbReference>
<dbReference type="PANTHER" id="PTHR21529:SF4">
    <property type="entry name" value="TPR AND ANKYRIN REPEAT-CONTAINING PROTEIN 1"/>
    <property type="match status" value="1"/>
</dbReference>
<evidence type="ECO:0000256" key="1">
    <source>
        <dbReference type="ARBA" id="ARBA00022741"/>
    </source>
</evidence>
<evidence type="ECO:0000313" key="6">
    <source>
        <dbReference type="EMBL" id="CAK7326904.1"/>
    </source>
</evidence>
<organism evidence="6 7">
    <name type="scientific">Dovyalis caffra</name>
    <dbReference type="NCBI Taxonomy" id="77055"/>
    <lineage>
        <taxon>Eukaryota</taxon>
        <taxon>Viridiplantae</taxon>
        <taxon>Streptophyta</taxon>
        <taxon>Embryophyta</taxon>
        <taxon>Tracheophyta</taxon>
        <taxon>Spermatophyta</taxon>
        <taxon>Magnoliopsida</taxon>
        <taxon>eudicotyledons</taxon>
        <taxon>Gunneridae</taxon>
        <taxon>Pentapetalae</taxon>
        <taxon>rosids</taxon>
        <taxon>fabids</taxon>
        <taxon>Malpighiales</taxon>
        <taxon>Salicaceae</taxon>
        <taxon>Flacourtieae</taxon>
        <taxon>Dovyalis</taxon>
    </lineage>
</organism>
<evidence type="ECO:0000256" key="3">
    <source>
        <dbReference type="ARBA" id="ARBA00022806"/>
    </source>
</evidence>
<comment type="caution">
    <text evidence="6">The sequence shown here is derived from an EMBL/GenBank/DDBJ whole genome shotgun (WGS) entry which is preliminary data.</text>
</comment>
<protein>
    <recommendedName>
        <fullName evidence="5">UvrD-like helicase ATP-binding domain-containing protein</fullName>
    </recommendedName>
</protein>
<dbReference type="SUPFAM" id="SSF52540">
    <property type="entry name" value="P-loop containing nucleoside triphosphate hydrolases"/>
    <property type="match status" value="1"/>
</dbReference>
<sequence length="1145" mass="132341">MDPLRVFTEIMAHIKGGLRTWESCNGRLSQEGYLELSGRMSTLGIQEKETVYKIFKAYEKMKVKNGDFDMADLVIDLHDRLKKEKYDGDMMDYVYIDEVQDLTMSQIALFKFICKNVIEGFVFSGDTAQTIAKGVDFRSGENDRRNKKGQLSKILQLSQNFRTHAGVLKLAQSVLDLLYHFFPSLVDILSHETSLISGEAPVFLAENSEKAIATIFRSNADEKCNFVGFGAEQVILVRDDHTRNKIYSYVGKQALVLTILECKGLEFQDVFLYNFFGSPDLRDKWGIVYEYMKEHGIPCSSSSRSFGISSFDLAKHYLLCSELKQLYVAITRTRQRLWICDEDFSNPMFDYWRKKELVKVRQLDDSLLQEMQVVSSLEEWKSRGYKLLHEHNYDMAITCFERAGDRHAQTLAEALGLKAAADRMHGSNPIMASNAHMQAAEMFESIGKVESAAECFYLSNNYERAGRIYSQCGESSVKRAAECFYLAGCYMLAAELYARGNHFSMCLTACTKGELFEMGLKYIQGWKQQLLTNDYRDRIAQEFLESSALHYHKLGEKIKMMRYVRSYDSMDSIRKYLKKFGYLDELLSLEVGSGNFLKAANIANIKGELLLEADLLEKAGHFKDASILVLWYVLLNSLWPSGNRGWPLKHFAEKEKLLSKAKSLAKNASSQHCEIVSIEAEILLNEQSSLSMMKKHLSNSQRHKSIRGEILSARKILDEYLDLNVSKYWQQNNLVHHQPGFWKEKSSENRVSVETLVFYWKVWKNMIFNIFKYLSCLPAQDTSKYRSYGEFCFSYLDLWKQINTNVYLLLKSDANWVRVLESRFVRESKLVSVNVHQVVFAARSYWRSELLSVGMNVLIKLKELYESTYSLSLFSQSICLVHFYEVAKSLLSSRYLNHQSHDNKILQNLIGIPTQHFFSCIFPVDWRESLEVNTISWRMSPISKDLLKEVIFVSVSLKNKLSYEQLGRMAVIILGSGHMYKESYEKIKDRVAWNPTWMAFFEAFCRNACELSYMWKLHGALADVYIANWRKEDYISPGCFLYLIERQLISLSCSQGYFLTTMSSFIEWFIYQERSDSLASVAEHAPQSTEAILEFVAHVVKQFLHNMKHTMEWTEKSYKNVKDCEAVVLRLVVAICLIYLNFGLC</sequence>
<keyword evidence="1" id="KW-0547">Nucleotide-binding</keyword>
<dbReference type="AlphaFoldDB" id="A0AAV1R3A7"/>
<feature type="domain" description="UvrD-like helicase ATP-binding" evidence="5">
    <location>
        <begin position="46"/>
        <end position="131"/>
    </location>
</feature>
<keyword evidence="3" id="KW-0347">Helicase</keyword>
<dbReference type="Proteomes" id="UP001314170">
    <property type="component" value="Unassembled WGS sequence"/>
</dbReference>
<dbReference type="GO" id="GO:0016787">
    <property type="term" value="F:hydrolase activity"/>
    <property type="evidence" value="ECO:0007669"/>
    <property type="project" value="UniProtKB-KW"/>
</dbReference>
<dbReference type="InterPro" id="IPR027417">
    <property type="entry name" value="P-loop_NTPase"/>
</dbReference>
<evidence type="ECO:0000313" key="7">
    <source>
        <dbReference type="Proteomes" id="UP001314170"/>
    </source>
</evidence>
<evidence type="ECO:0000256" key="4">
    <source>
        <dbReference type="ARBA" id="ARBA00022840"/>
    </source>
</evidence>
<keyword evidence="4" id="KW-0067">ATP-binding</keyword>
<dbReference type="InterPro" id="IPR011990">
    <property type="entry name" value="TPR-like_helical_dom_sf"/>
</dbReference>
<dbReference type="Gene3D" id="3.40.50.300">
    <property type="entry name" value="P-loop containing nucleotide triphosphate hydrolases"/>
    <property type="match status" value="2"/>
</dbReference>
<dbReference type="InterPro" id="IPR014016">
    <property type="entry name" value="UvrD-like_ATP-bd"/>
</dbReference>
<dbReference type="GO" id="GO:0005524">
    <property type="term" value="F:ATP binding"/>
    <property type="evidence" value="ECO:0007669"/>
    <property type="project" value="UniProtKB-KW"/>
</dbReference>